<dbReference type="EMBL" id="JBHSDP010000013">
    <property type="protein sequence ID" value="MFC4328738.1"/>
    <property type="molecule type" value="Genomic_DNA"/>
</dbReference>
<evidence type="ECO:0000313" key="2">
    <source>
        <dbReference type="Proteomes" id="UP001595824"/>
    </source>
</evidence>
<dbReference type="InterPro" id="IPR036457">
    <property type="entry name" value="PPM-type-like_dom_sf"/>
</dbReference>
<protein>
    <submittedName>
        <fullName evidence="1">Uncharacterized protein</fullName>
    </submittedName>
</protein>
<dbReference type="SUPFAM" id="SSF81606">
    <property type="entry name" value="PP2C-like"/>
    <property type="match status" value="1"/>
</dbReference>
<name>A0ABV8TDQ6_9ACTN</name>
<dbReference type="Proteomes" id="UP001595824">
    <property type="component" value="Unassembled WGS sequence"/>
</dbReference>
<comment type="caution">
    <text evidence="1">The sequence shown here is derived from an EMBL/GenBank/DDBJ whole genome shotgun (WGS) entry which is preliminary data.</text>
</comment>
<keyword evidence="2" id="KW-1185">Reference proteome</keyword>
<dbReference type="Gene3D" id="3.60.40.10">
    <property type="entry name" value="PPM-type phosphatase domain"/>
    <property type="match status" value="1"/>
</dbReference>
<gene>
    <name evidence="1" type="ORF">ACFPC0_13010</name>
</gene>
<reference evidence="2" key="1">
    <citation type="journal article" date="2019" name="Int. J. Syst. Evol. Microbiol.">
        <title>The Global Catalogue of Microorganisms (GCM) 10K type strain sequencing project: providing services to taxonomists for standard genome sequencing and annotation.</title>
        <authorList>
            <consortium name="The Broad Institute Genomics Platform"/>
            <consortium name="The Broad Institute Genome Sequencing Center for Infectious Disease"/>
            <person name="Wu L."/>
            <person name="Ma J."/>
        </authorList>
    </citation>
    <scope>NUCLEOTIDE SEQUENCE [LARGE SCALE GENOMIC DNA]</scope>
    <source>
        <strain evidence="2">PCU 347</strain>
    </source>
</reference>
<evidence type="ECO:0000313" key="1">
    <source>
        <dbReference type="EMBL" id="MFC4328738.1"/>
    </source>
</evidence>
<proteinExistence type="predicted"/>
<accession>A0ABV8TDQ6</accession>
<organism evidence="1 2">
    <name type="scientific">Streptomyces andamanensis</name>
    <dbReference type="NCBI Taxonomy" id="1565035"/>
    <lineage>
        <taxon>Bacteria</taxon>
        <taxon>Bacillati</taxon>
        <taxon>Actinomycetota</taxon>
        <taxon>Actinomycetes</taxon>
        <taxon>Kitasatosporales</taxon>
        <taxon>Streptomycetaceae</taxon>
        <taxon>Streptomyces</taxon>
    </lineage>
</organism>
<dbReference type="RefSeq" id="WP_381739025.1">
    <property type="nucleotide sequence ID" value="NZ_JBHSDP010000013.1"/>
</dbReference>
<sequence length="53" mass="5640">MAALADGAGTHVAWVGDCRAYGWNGQQLSLHTTDQTMGQWVSLYGPPVEIAAH</sequence>